<proteinExistence type="predicted"/>
<dbReference type="SUPFAM" id="SSF55729">
    <property type="entry name" value="Acyl-CoA N-acyltransferases (Nat)"/>
    <property type="match status" value="1"/>
</dbReference>
<accession>A0ABV2QLF6</accession>
<evidence type="ECO:0000313" key="5">
    <source>
        <dbReference type="Proteomes" id="UP001549257"/>
    </source>
</evidence>
<evidence type="ECO:0000256" key="2">
    <source>
        <dbReference type="ARBA" id="ARBA00023315"/>
    </source>
</evidence>
<name>A0ABV2QLF6_9MICO</name>
<comment type="caution">
    <text evidence="4">The sequence shown here is derived from an EMBL/GenBank/DDBJ whole genome shotgun (WGS) entry which is preliminary data.</text>
</comment>
<keyword evidence="5" id="KW-1185">Reference proteome</keyword>
<evidence type="ECO:0000259" key="3">
    <source>
        <dbReference type="PROSITE" id="PS51186"/>
    </source>
</evidence>
<dbReference type="RefSeq" id="WP_354024039.1">
    <property type="nucleotide sequence ID" value="NZ_JBEPSJ010000001.1"/>
</dbReference>
<evidence type="ECO:0000313" key="4">
    <source>
        <dbReference type="EMBL" id="MET4581879.1"/>
    </source>
</evidence>
<dbReference type="PANTHER" id="PTHR43877:SF2">
    <property type="entry name" value="AMINOALKYLPHOSPHONATE N-ACETYLTRANSFERASE-RELATED"/>
    <property type="match status" value="1"/>
</dbReference>
<organism evidence="4 5">
    <name type="scientific">Conyzicola nivalis</name>
    <dbReference type="NCBI Taxonomy" id="1477021"/>
    <lineage>
        <taxon>Bacteria</taxon>
        <taxon>Bacillati</taxon>
        <taxon>Actinomycetota</taxon>
        <taxon>Actinomycetes</taxon>
        <taxon>Micrococcales</taxon>
        <taxon>Microbacteriaceae</taxon>
        <taxon>Conyzicola</taxon>
    </lineage>
</organism>
<dbReference type="InterPro" id="IPR000182">
    <property type="entry name" value="GNAT_dom"/>
</dbReference>
<gene>
    <name evidence="4" type="ORF">ABIE21_001369</name>
</gene>
<dbReference type="Gene3D" id="3.40.630.30">
    <property type="match status" value="1"/>
</dbReference>
<dbReference type="Proteomes" id="UP001549257">
    <property type="component" value="Unassembled WGS sequence"/>
</dbReference>
<evidence type="ECO:0000256" key="1">
    <source>
        <dbReference type="ARBA" id="ARBA00022679"/>
    </source>
</evidence>
<keyword evidence="2" id="KW-0012">Acyltransferase</keyword>
<dbReference type="InterPro" id="IPR016890">
    <property type="entry name" value="UCP028520"/>
</dbReference>
<sequence length="164" mass="17658">MLHRELTPADIAQLVELNNRNVPAVSPSDAVGMAVLLAETETTVAVVADDDPRTVLGFALLMRAGAAYDSENYRWFEARGSDFLYVDRIVVADSMQNAGVGTALYSAIFAAARDRGLTEVTCEVNVEPPNPDSMRFHERLGFTEVGRQSTKGDTIVVALLAAAV</sequence>
<keyword evidence="1" id="KW-0808">Transferase</keyword>
<feature type="domain" description="N-acetyltransferase" evidence="3">
    <location>
        <begin position="1"/>
        <end position="162"/>
    </location>
</feature>
<dbReference type="CDD" id="cd04301">
    <property type="entry name" value="NAT_SF"/>
    <property type="match status" value="1"/>
</dbReference>
<dbReference type="InterPro" id="IPR016181">
    <property type="entry name" value="Acyl_CoA_acyltransferase"/>
</dbReference>
<dbReference type="PANTHER" id="PTHR43877">
    <property type="entry name" value="AMINOALKYLPHOSPHONATE N-ACETYLTRANSFERASE-RELATED-RELATED"/>
    <property type="match status" value="1"/>
</dbReference>
<dbReference type="PROSITE" id="PS51186">
    <property type="entry name" value="GNAT"/>
    <property type="match status" value="1"/>
</dbReference>
<dbReference type="EMBL" id="JBEPSJ010000001">
    <property type="protein sequence ID" value="MET4581879.1"/>
    <property type="molecule type" value="Genomic_DNA"/>
</dbReference>
<protein>
    <submittedName>
        <fullName evidence="4">GNAT superfamily acetyltransferase</fullName>
    </submittedName>
</protein>
<dbReference type="Pfam" id="PF00583">
    <property type="entry name" value="Acetyltransf_1"/>
    <property type="match status" value="1"/>
</dbReference>
<dbReference type="PIRSF" id="PIRSF028520">
    <property type="entry name" value="UCP028520"/>
    <property type="match status" value="1"/>
</dbReference>
<reference evidence="4 5" key="1">
    <citation type="submission" date="2024-06" db="EMBL/GenBank/DDBJ databases">
        <title>Sorghum-associated microbial communities from plants grown in Nebraska, USA.</title>
        <authorList>
            <person name="Schachtman D."/>
        </authorList>
    </citation>
    <scope>NUCLEOTIDE SEQUENCE [LARGE SCALE GENOMIC DNA]</scope>
    <source>
        <strain evidence="4 5">2857</strain>
    </source>
</reference>
<dbReference type="InterPro" id="IPR050832">
    <property type="entry name" value="Bact_Acetyltransf"/>
</dbReference>